<dbReference type="GO" id="GO:0008360">
    <property type="term" value="P:regulation of cell shape"/>
    <property type="evidence" value="ECO:0007669"/>
    <property type="project" value="UniProtKB-UniRule"/>
</dbReference>
<feature type="binding site" evidence="6">
    <location>
        <begin position="28"/>
        <end position="30"/>
    </location>
    <ligand>
        <name>ATP</name>
        <dbReference type="ChEBI" id="CHEBI:30616"/>
    </ligand>
</feature>
<dbReference type="NCBIfam" id="NF010539">
    <property type="entry name" value="PRK13927.1"/>
    <property type="match status" value="1"/>
</dbReference>
<dbReference type="RefSeq" id="WP_052547705.1">
    <property type="nucleotide sequence ID" value="NZ_CP007139.1"/>
</dbReference>
<evidence type="ECO:0000256" key="5">
    <source>
        <dbReference type="ARBA" id="ARBA00023458"/>
    </source>
</evidence>
<dbReference type="Gene3D" id="3.30.420.40">
    <property type="match status" value="3"/>
</dbReference>
<dbReference type="Pfam" id="PF06723">
    <property type="entry name" value="MreB_Mbl"/>
    <property type="match status" value="1"/>
</dbReference>
<dbReference type="eggNOG" id="COG1077">
    <property type="taxonomic scope" value="Bacteria"/>
</dbReference>
<name>A0A068NQF2_FIMGI</name>
<dbReference type="Proteomes" id="UP000027982">
    <property type="component" value="Chromosome"/>
</dbReference>
<evidence type="ECO:0000256" key="4">
    <source>
        <dbReference type="ARBA" id="ARBA00022960"/>
    </source>
</evidence>
<keyword evidence="1 6" id="KW-0963">Cytoplasm</keyword>
<comment type="caution">
    <text evidence="6">Lacks conserved residue(s) required for the propagation of feature annotation.</text>
</comment>
<feature type="binding site" evidence="6">
    <location>
        <begin position="299"/>
        <end position="302"/>
    </location>
    <ligand>
        <name>ATP</name>
        <dbReference type="ChEBI" id="CHEBI:30616"/>
    </ligand>
</feature>
<accession>A0A068NQF2</accession>
<evidence type="ECO:0000313" key="7">
    <source>
        <dbReference type="EMBL" id="AIE85646.1"/>
    </source>
</evidence>
<dbReference type="PANTHER" id="PTHR42749">
    <property type="entry name" value="CELL SHAPE-DETERMINING PROTEIN MREB"/>
    <property type="match status" value="1"/>
</dbReference>
<dbReference type="CDD" id="cd10225">
    <property type="entry name" value="ASKHA_NBD_MreB-like"/>
    <property type="match status" value="1"/>
</dbReference>
<dbReference type="SUPFAM" id="SSF53067">
    <property type="entry name" value="Actin-like ATPase domain"/>
    <property type="match status" value="2"/>
</dbReference>
<keyword evidence="4 6" id="KW-0133">Cell shape</keyword>
<dbReference type="HOGENOM" id="CLU_052037_0_0_0"/>
<comment type="subunit">
    <text evidence="6">Forms polymers.</text>
</comment>
<organism evidence="7 8">
    <name type="scientific">Fimbriimonas ginsengisoli Gsoil 348</name>
    <dbReference type="NCBI Taxonomy" id="661478"/>
    <lineage>
        <taxon>Bacteria</taxon>
        <taxon>Bacillati</taxon>
        <taxon>Armatimonadota</taxon>
        <taxon>Fimbriimonadia</taxon>
        <taxon>Fimbriimonadales</taxon>
        <taxon>Fimbriimonadaceae</taxon>
        <taxon>Fimbriimonas</taxon>
    </lineage>
</organism>
<dbReference type="OrthoDB" id="9768127at2"/>
<dbReference type="InterPro" id="IPR043129">
    <property type="entry name" value="ATPase_NBD"/>
</dbReference>
<dbReference type="GO" id="GO:0000902">
    <property type="term" value="P:cell morphogenesis"/>
    <property type="evidence" value="ECO:0007669"/>
    <property type="project" value="InterPro"/>
</dbReference>
<keyword evidence="8" id="KW-1185">Reference proteome</keyword>
<dbReference type="InterPro" id="IPR056546">
    <property type="entry name" value="MreB_MamK-like"/>
</dbReference>
<dbReference type="GO" id="GO:0005524">
    <property type="term" value="F:ATP binding"/>
    <property type="evidence" value="ECO:0007669"/>
    <property type="project" value="UniProtKB-KW"/>
</dbReference>
<protein>
    <recommendedName>
        <fullName evidence="6">Cell shape-determining protein MreB</fullName>
    </recommendedName>
</protein>
<sequence length="355" mass="37984">MRNNNGRQTLLHRLSHRFGRDIGIDLGTANTLVHVGGRGVMLREPSVIAINKDTGEVMAVGEEAKRMLGRTPGHIVATRPLKDGVIADFEQTERMLHHFISKVSNRMLLRRTVVVGIPSGVTEVERRAVIEASRNAGATQAYVIEEPMAAAFGAGLPVDEPSGSMIVDIGGGTTEVAVISLGGIVHSRSIRIAGDELDEAIASYVRRAYNLFIGEKTAEFTKIEIGSAFPLEQELQLTIKGRDLVTGLPRSAVISSEEVRMAIAEPVNAIVEAVKLTLEATPPELAADAMDHGIVLAGGGALLRGLDKLISQETLMPVHVANDPLSCVAIGTGIVVEAMHENPLIRKMLEKASRP</sequence>
<evidence type="ECO:0000256" key="1">
    <source>
        <dbReference type="ARBA" id="ARBA00022490"/>
    </source>
</evidence>
<dbReference type="AlphaFoldDB" id="A0A068NQF2"/>
<keyword evidence="2 6" id="KW-0547">Nucleotide-binding</keyword>
<dbReference type="KEGG" id="fgi:OP10G_2278"/>
<feature type="binding site" evidence="6">
    <location>
        <begin position="171"/>
        <end position="173"/>
    </location>
    <ligand>
        <name>ATP</name>
        <dbReference type="ChEBI" id="CHEBI:30616"/>
    </ligand>
</feature>
<comment type="function">
    <text evidence="6">Forms membrane-associated dynamic filaments that are essential for cell shape determination. Acts by regulating cell wall synthesis and cell elongation, and thus cell shape. A feedback loop between cell geometry and MreB localization may maintain elongated cell shape by targeting cell wall growth to regions of negative cell wall curvature.</text>
</comment>
<evidence type="ECO:0000256" key="2">
    <source>
        <dbReference type="ARBA" id="ARBA00022741"/>
    </source>
</evidence>
<proteinExistence type="inferred from homology"/>
<dbReference type="EMBL" id="CP007139">
    <property type="protein sequence ID" value="AIE85646.1"/>
    <property type="molecule type" value="Genomic_DNA"/>
</dbReference>
<dbReference type="PANTHER" id="PTHR42749:SF1">
    <property type="entry name" value="CELL SHAPE-DETERMINING PROTEIN MREB"/>
    <property type="match status" value="1"/>
</dbReference>
<dbReference type="NCBIfam" id="TIGR00904">
    <property type="entry name" value="mreB"/>
    <property type="match status" value="1"/>
</dbReference>
<reference evidence="7 8" key="1">
    <citation type="journal article" date="2014" name="PLoS ONE">
        <title>The first complete genome sequence of the class fimbriimonadia in the phylum armatimonadetes.</title>
        <authorList>
            <person name="Hu Z.Y."/>
            <person name="Wang Y.Z."/>
            <person name="Im W.T."/>
            <person name="Wang S.Y."/>
            <person name="Zhao G.P."/>
            <person name="Zheng H.J."/>
            <person name="Quan Z.X."/>
        </authorList>
    </citation>
    <scope>NUCLEOTIDE SEQUENCE [LARGE SCALE GENOMIC DNA]</scope>
    <source>
        <strain evidence="7">Gsoil 348</strain>
    </source>
</reference>
<dbReference type="STRING" id="661478.OP10G_2278"/>
<dbReference type="HAMAP" id="MF_02207">
    <property type="entry name" value="MreB"/>
    <property type="match status" value="1"/>
</dbReference>
<keyword evidence="3 6" id="KW-0067">ATP-binding</keyword>
<evidence type="ECO:0000313" key="8">
    <source>
        <dbReference type="Proteomes" id="UP000027982"/>
    </source>
</evidence>
<evidence type="ECO:0000256" key="3">
    <source>
        <dbReference type="ARBA" id="ARBA00022840"/>
    </source>
</evidence>
<gene>
    <name evidence="6" type="primary">mreB</name>
    <name evidence="7" type="ORF">OP10G_2278</name>
</gene>
<dbReference type="PRINTS" id="PR01652">
    <property type="entry name" value="SHAPEPROTEIN"/>
</dbReference>
<evidence type="ECO:0000256" key="6">
    <source>
        <dbReference type="HAMAP-Rule" id="MF_02207"/>
    </source>
</evidence>
<comment type="subcellular location">
    <subcellularLocation>
        <location evidence="6">Cytoplasm</location>
    </subcellularLocation>
    <text evidence="6">Membrane-associated.</text>
</comment>
<comment type="similarity">
    <text evidence="5 6">Belongs to the FtsA/MreB family.</text>
</comment>
<dbReference type="GO" id="GO:0005737">
    <property type="term" value="C:cytoplasm"/>
    <property type="evidence" value="ECO:0007669"/>
    <property type="project" value="UniProtKB-SubCell"/>
</dbReference>
<dbReference type="InterPro" id="IPR004753">
    <property type="entry name" value="MreB"/>
</dbReference>